<evidence type="ECO:0008006" key="5">
    <source>
        <dbReference type="Google" id="ProtNLM"/>
    </source>
</evidence>
<dbReference type="RefSeq" id="WP_104642882.1">
    <property type="nucleotide sequence ID" value="NZ_AQGW01000014.1"/>
</dbReference>
<reference evidence="1 4" key="1">
    <citation type="submission" date="2015-06" db="EMBL/GenBank/DDBJ databases">
        <title>Genome sequence of Pseudoalteromonas carrageenovora.</title>
        <authorList>
            <person name="Xie B.-B."/>
            <person name="Rong J.-C."/>
            <person name="Qin Q.-L."/>
            <person name="Zhang Y.-Z."/>
        </authorList>
    </citation>
    <scope>NUCLEOTIDE SEQUENCE [LARGE SCALE GENOMIC DNA]</scope>
    <source>
        <strain evidence="1 4">IAM 12662</strain>
    </source>
</reference>
<name>A0A2K4XAC7_PSEVC</name>
<dbReference type="AlphaFoldDB" id="A0A2K4XAC7"/>
<keyword evidence="4" id="KW-1185">Reference proteome</keyword>
<protein>
    <recommendedName>
        <fullName evidence="5">Lipoprotein</fullName>
    </recommendedName>
</protein>
<dbReference type="Proteomes" id="UP000615003">
    <property type="component" value="Unassembled WGS sequence"/>
</dbReference>
<dbReference type="OrthoDB" id="5570136at2"/>
<evidence type="ECO:0000313" key="2">
    <source>
        <dbReference type="EMBL" id="SOU41272.1"/>
    </source>
</evidence>
<evidence type="ECO:0000313" key="4">
    <source>
        <dbReference type="Proteomes" id="UP000615003"/>
    </source>
</evidence>
<organism evidence="2 3">
    <name type="scientific">Pseudoalteromonas carrageenovora IAM 12662</name>
    <dbReference type="NCBI Taxonomy" id="1314868"/>
    <lineage>
        <taxon>Bacteria</taxon>
        <taxon>Pseudomonadati</taxon>
        <taxon>Pseudomonadota</taxon>
        <taxon>Gammaproteobacteria</taxon>
        <taxon>Alteromonadales</taxon>
        <taxon>Pseudoalteromonadaceae</taxon>
        <taxon>Pseudoalteromonas</taxon>
    </lineage>
</organism>
<dbReference type="Proteomes" id="UP000238288">
    <property type="component" value="Chromosome PCAR9a"/>
</dbReference>
<dbReference type="EMBL" id="LT965928">
    <property type="protein sequence ID" value="SOU41272.1"/>
    <property type="molecule type" value="Genomic_DNA"/>
</dbReference>
<proteinExistence type="predicted"/>
<dbReference type="GeneID" id="93663938"/>
<sequence length="133" mass="14520">MKDLLLATLLMLAMGCTTSSQNKSPELMSDLASQLKDITTAIDGTLKFSDTKFESTDALLMASINNDLSKLAPFKGYTLIIDVQKNNVVLLLCDKNSALIEDVGCTAQSDIQHWQAKKAQKCDVTVNAQQFCN</sequence>
<gene>
    <name evidence="2" type="ORF">PCAR9_A30444</name>
    <name evidence="1" type="ORF">PCARR_a2982</name>
</gene>
<accession>A0A2K4XAC7</accession>
<evidence type="ECO:0000313" key="3">
    <source>
        <dbReference type="Proteomes" id="UP000238288"/>
    </source>
</evidence>
<evidence type="ECO:0000313" key="1">
    <source>
        <dbReference type="EMBL" id="MBE0381244.1"/>
    </source>
</evidence>
<dbReference type="EMBL" id="AQGW01000014">
    <property type="protein sequence ID" value="MBE0381244.1"/>
    <property type="molecule type" value="Genomic_DNA"/>
</dbReference>
<reference evidence="2 3" key="2">
    <citation type="submission" date="2017-11" db="EMBL/GenBank/DDBJ databases">
        <authorList>
            <person name="Han C.G."/>
        </authorList>
    </citation>
    <scope>NUCLEOTIDE SEQUENCE [LARGE SCALE GENOMIC DNA]</scope>
    <source>
        <strain evidence="3">ATCC 43555</strain>
        <strain evidence="2">ATCC43555</strain>
    </source>
</reference>
<dbReference type="PROSITE" id="PS51257">
    <property type="entry name" value="PROKAR_LIPOPROTEIN"/>
    <property type="match status" value="1"/>
</dbReference>